<dbReference type="PROSITE" id="PS51194">
    <property type="entry name" value="HELICASE_CTER"/>
    <property type="match status" value="1"/>
</dbReference>
<feature type="domain" description="SWIM-type" evidence="4">
    <location>
        <begin position="63"/>
        <end position="103"/>
    </location>
</feature>
<protein>
    <submittedName>
        <fullName evidence="7">Serine/threonine protein phosphatase</fullName>
    </submittedName>
</protein>
<dbReference type="InterPro" id="IPR049730">
    <property type="entry name" value="SNF2/RAD54-like_C"/>
</dbReference>
<dbReference type="CDD" id="cd18793">
    <property type="entry name" value="SF2_C_SNF"/>
    <property type="match status" value="1"/>
</dbReference>
<dbReference type="InterPro" id="IPR014001">
    <property type="entry name" value="Helicase_ATP-bd"/>
</dbReference>
<accession>A0A2V1KAG5</accession>
<dbReference type="Pfam" id="PF00271">
    <property type="entry name" value="Helicase_C"/>
    <property type="match status" value="1"/>
</dbReference>
<dbReference type="InterPro" id="IPR027417">
    <property type="entry name" value="P-loop_NTPase"/>
</dbReference>
<evidence type="ECO:0000259" key="5">
    <source>
        <dbReference type="PROSITE" id="PS51192"/>
    </source>
</evidence>
<keyword evidence="8" id="KW-1185">Reference proteome</keyword>
<dbReference type="EMBL" id="QETB01000001">
    <property type="protein sequence ID" value="PWF27762.1"/>
    <property type="molecule type" value="Genomic_DNA"/>
</dbReference>
<dbReference type="PANTHER" id="PTHR45629">
    <property type="entry name" value="SNF2/RAD54 FAMILY MEMBER"/>
    <property type="match status" value="1"/>
</dbReference>
<dbReference type="PANTHER" id="PTHR45629:SF7">
    <property type="entry name" value="DNA EXCISION REPAIR PROTEIN ERCC-6-RELATED"/>
    <property type="match status" value="1"/>
</dbReference>
<feature type="compositionally biased region" description="Basic and acidic residues" evidence="3">
    <location>
        <begin position="38"/>
        <end position="53"/>
    </location>
</feature>
<dbReference type="GO" id="GO:0016787">
    <property type="term" value="F:hydrolase activity"/>
    <property type="evidence" value="ECO:0007669"/>
    <property type="project" value="UniProtKB-KW"/>
</dbReference>
<keyword evidence="2" id="KW-0862">Zinc</keyword>
<dbReference type="SUPFAM" id="SSF52540">
    <property type="entry name" value="P-loop containing nucleoside triphosphate hydrolases"/>
    <property type="match status" value="2"/>
</dbReference>
<dbReference type="InterPro" id="IPR000330">
    <property type="entry name" value="SNF2_N"/>
</dbReference>
<evidence type="ECO:0000256" key="2">
    <source>
        <dbReference type="PROSITE-ProRule" id="PRU00325"/>
    </source>
</evidence>
<proteinExistence type="predicted"/>
<dbReference type="PROSITE" id="PS51192">
    <property type="entry name" value="HELICASE_ATP_BIND_1"/>
    <property type="match status" value="1"/>
</dbReference>
<dbReference type="InterPro" id="IPR001650">
    <property type="entry name" value="Helicase_C-like"/>
</dbReference>
<dbReference type="SMART" id="SM00487">
    <property type="entry name" value="DEXDc"/>
    <property type="match status" value="1"/>
</dbReference>
<dbReference type="SMART" id="SM00490">
    <property type="entry name" value="HELICc"/>
    <property type="match status" value="1"/>
</dbReference>
<keyword evidence="2" id="KW-0479">Metal-binding</keyword>
<gene>
    <name evidence="7" type="ORF">DD236_02120</name>
</gene>
<feature type="region of interest" description="Disordered" evidence="3">
    <location>
        <begin position="455"/>
        <end position="480"/>
    </location>
</feature>
<dbReference type="Gene3D" id="3.40.50.300">
    <property type="entry name" value="P-loop containing nucleotide triphosphate hydrolases"/>
    <property type="match status" value="1"/>
</dbReference>
<feature type="domain" description="Helicase C-terminal" evidence="6">
    <location>
        <begin position="980"/>
        <end position="1131"/>
    </location>
</feature>
<evidence type="ECO:0000256" key="1">
    <source>
        <dbReference type="ARBA" id="ARBA00022801"/>
    </source>
</evidence>
<reference evidence="8" key="1">
    <citation type="submission" date="2018-05" db="EMBL/GenBank/DDBJ databases">
        <authorList>
            <person name="Li Y."/>
        </authorList>
    </citation>
    <scope>NUCLEOTIDE SEQUENCE [LARGE SCALE GENOMIC DNA]</scope>
    <source>
        <strain evidence="8">sk1b4</strain>
    </source>
</reference>
<dbReference type="InterPro" id="IPR050496">
    <property type="entry name" value="SNF2_RAD54_helicase_repair"/>
</dbReference>
<dbReference type="PROSITE" id="PS50966">
    <property type="entry name" value="ZF_SWIM"/>
    <property type="match status" value="1"/>
</dbReference>
<evidence type="ECO:0000259" key="6">
    <source>
        <dbReference type="PROSITE" id="PS51194"/>
    </source>
</evidence>
<dbReference type="RefSeq" id="WP_109093257.1">
    <property type="nucleotide sequence ID" value="NZ_QETB01000001.1"/>
</dbReference>
<feature type="region of interest" description="Disordered" evidence="3">
    <location>
        <begin position="25"/>
        <end position="57"/>
    </location>
</feature>
<evidence type="ECO:0000256" key="3">
    <source>
        <dbReference type="SAM" id="MobiDB-lite"/>
    </source>
</evidence>
<dbReference type="Gene3D" id="3.40.50.10810">
    <property type="entry name" value="Tandem AAA-ATPase domain"/>
    <property type="match status" value="1"/>
</dbReference>
<evidence type="ECO:0000259" key="4">
    <source>
        <dbReference type="PROSITE" id="PS50966"/>
    </source>
</evidence>
<name>A0A2V1KAG5_9ACTO</name>
<dbReference type="Pfam" id="PF00176">
    <property type="entry name" value="SNF2-rel_dom"/>
    <property type="match status" value="1"/>
</dbReference>
<dbReference type="AlphaFoldDB" id="A0A2V1KAG5"/>
<keyword evidence="1" id="KW-0378">Hydrolase</keyword>
<evidence type="ECO:0000313" key="7">
    <source>
        <dbReference type="EMBL" id="PWF27762.1"/>
    </source>
</evidence>
<dbReference type="GO" id="GO:0005524">
    <property type="term" value="F:ATP binding"/>
    <property type="evidence" value="ECO:0007669"/>
    <property type="project" value="InterPro"/>
</dbReference>
<dbReference type="GO" id="GO:0008270">
    <property type="term" value="F:zinc ion binding"/>
    <property type="evidence" value="ECO:0007669"/>
    <property type="project" value="UniProtKB-KW"/>
</dbReference>
<dbReference type="OrthoDB" id="9760715at2"/>
<keyword evidence="2" id="KW-0863">Zinc-finger</keyword>
<dbReference type="InterPro" id="IPR007527">
    <property type="entry name" value="Znf_SWIM"/>
</dbReference>
<feature type="domain" description="Helicase ATP-binding" evidence="5">
    <location>
        <begin position="693"/>
        <end position="858"/>
    </location>
</feature>
<organism evidence="7 8">
    <name type="scientific">Ancrocorticia populi</name>
    <dbReference type="NCBI Taxonomy" id="2175228"/>
    <lineage>
        <taxon>Bacteria</taxon>
        <taxon>Bacillati</taxon>
        <taxon>Actinomycetota</taxon>
        <taxon>Actinomycetes</taxon>
        <taxon>Actinomycetales</taxon>
        <taxon>Actinomycetaceae</taxon>
        <taxon>Ancrocorticia</taxon>
    </lineage>
</organism>
<evidence type="ECO:0000313" key="8">
    <source>
        <dbReference type="Proteomes" id="UP000245283"/>
    </source>
</evidence>
<dbReference type="Proteomes" id="UP000245283">
    <property type="component" value="Unassembled WGS sequence"/>
</dbReference>
<sequence>MRGPVELVGLVGPATYSRGLKYAQDGRASITDDDPPYGEDKPASERGKGHVEGKSAGSGSNVYQMSVDYFLSRSGVVTWMSGWCSCPVGVDCKHCVALLITRLNAEEASSPAPPTAASTWHRTLDNIFQMPDEEITIALAVDFEAPREVRDRGGRRSPYGMTNLGNAGMVKVRPVREGKRQPWVTTGVTWNQIGSRSMFDADPRQIAALDQLREMYQLSVGYTVPQWMSLSYINSAALWPTLHTIADSGVQFIEQGSWDPVVLEREPARALVTIREDSTGVDLLEADDDARGNGSLTIRAEVSHPELEESDPTVRIGQPLTGLAWTKDGVIHLAGLEEPAAQQWQRLAIQKDGVRVPGDERETFESELLPLISRVGWTSPGGTYTPKPPEDPELHLALLTNSVGSQPEMVLHWSWGKDSQAIKAMESGRVGSLPDMKGFGDLGEELAPMIRAIEDSRKQEARRRRSARLTPDPNNPRRDAAKESALLAEVAEVLSVLPSTVKGVEPMQECRIRGIDVVTFTEQVRPKLDQLDVVIDEVGEQKEFRRAEDAQVSVGVGETDKRDWLDLSIVMKVGEHEVPMTELIQALTQGDDVIFLPSGEYVSLDTPELGRLRELVAEARGLTDQRRSGLRVPKVRTTWWEELLSLDVVEESQSNWLRAIHDAVTNPPASAHIPSGLTATLRPYQKTGFQWLANLRRAGLGGVLADDMGLGKTVQTLAMILDERQGRDSAEQGPWIVVAPTSVVANWASEARKFTPGLRISTVEATRRRRDSSLAEKARNVDVLITSYTLLRLEYEDYAALNPAGMILDEAQQAKNPASKTFTSLLKVGAPVTFAITGTPMENNLTELWAMFALVSPGLLGSAKQFREQVQKPIEKGGDQVADHMALLRRRIAPFLLRRTKKLVASELPEKQEQVMEVELEPAHRRMYDRQLQRERQRVLHLADDMDHNRVEVLSALTRLRQLSIDPKLVIEDSKAPSSKLDALLPLLQEASGEGHRTLVFSQFTRYLRMIAERLDVEGISYSYLDGTTPRRAKVIDGFANGTDPVFLISLKAGGVGLNLTMADYVVLTDPWWNPAVEEQAVDRTHRIGQTRNVHVYRLVSQNTIEEKVLALQDSKRQLVSGVLGSEGEGEAGGQSGVGGARLTSEDLKMLLE</sequence>
<comment type="caution">
    <text evidence="7">The sequence shown here is derived from an EMBL/GenBank/DDBJ whole genome shotgun (WGS) entry which is preliminary data.</text>
</comment>
<dbReference type="InterPro" id="IPR038718">
    <property type="entry name" value="SNF2-like_sf"/>
</dbReference>